<feature type="domain" description="N-acetyltransferase" evidence="1">
    <location>
        <begin position="133"/>
        <end position="275"/>
    </location>
</feature>
<dbReference type="CDD" id="cd04301">
    <property type="entry name" value="NAT_SF"/>
    <property type="match status" value="1"/>
</dbReference>
<evidence type="ECO:0000259" key="1">
    <source>
        <dbReference type="PROSITE" id="PS51186"/>
    </source>
</evidence>
<dbReference type="InterPro" id="IPR000182">
    <property type="entry name" value="GNAT_dom"/>
</dbReference>
<reference evidence="3" key="1">
    <citation type="submission" date="2018-12" db="EMBL/GenBank/DDBJ databases">
        <title>Tengunoibacter tsumagoiensis gen. nov., sp. nov., Dictyobacter kobayashii sp. nov., D. alpinus sp. nov., and D. joshuensis sp. nov. and description of Dictyobacteraceae fam. nov. within the order Ktedonobacterales isolated from Tengu-no-mugimeshi.</title>
        <authorList>
            <person name="Wang C.M."/>
            <person name="Zheng Y."/>
            <person name="Sakai Y."/>
            <person name="Toyoda A."/>
            <person name="Minakuchi Y."/>
            <person name="Abe K."/>
            <person name="Yokota A."/>
            <person name="Yabe S."/>
        </authorList>
    </citation>
    <scope>NUCLEOTIDE SEQUENCE [LARGE SCALE GENOMIC DNA]</scope>
    <source>
        <strain evidence="3">S-27</strain>
    </source>
</reference>
<dbReference type="EMBL" id="BIFQ01000002">
    <property type="protein sequence ID" value="GCE10099.1"/>
    <property type="molecule type" value="Genomic_DNA"/>
</dbReference>
<accession>A0A401ZT82</accession>
<dbReference type="Gene3D" id="3.40.630.30">
    <property type="match status" value="1"/>
</dbReference>
<sequence length="275" mass="30387">MPTFLNSLFDPALNVATEITYQTSTSYLGRIFNARFYDEGGSRWFVNEPGVFNKVISAAFTADTPESTIDKTLVRVAESFKNGLMLWDVEPSLNSTMLKESLSAHGWVKSGEVRSMVLDLHALKVPAKTPSELTIELVESEEAFKEHIDIMSTGFGFPEPMARYLSNLNYGQTFLHDPNVYYYVGRVQGEPVTISLVLLCEGIAGIYNVATIPQARHQGFGTAITVVALQQALDLGYRIAAIQASEMGAPIYRALGFQDHFMFDSYALVKEGSAQ</sequence>
<keyword evidence="3" id="KW-1185">Reference proteome</keyword>
<evidence type="ECO:0000313" key="2">
    <source>
        <dbReference type="EMBL" id="GCE10099.1"/>
    </source>
</evidence>
<dbReference type="InterPro" id="IPR016181">
    <property type="entry name" value="Acyl_CoA_acyltransferase"/>
</dbReference>
<dbReference type="GO" id="GO:0016747">
    <property type="term" value="F:acyltransferase activity, transferring groups other than amino-acyl groups"/>
    <property type="evidence" value="ECO:0007669"/>
    <property type="project" value="InterPro"/>
</dbReference>
<protein>
    <recommendedName>
        <fullName evidence="1">N-acetyltransferase domain-containing protein</fullName>
    </recommendedName>
</protein>
<comment type="caution">
    <text evidence="2">The sequence shown here is derived from an EMBL/GenBank/DDBJ whole genome shotgun (WGS) entry which is preliminary data.</text>
</comment>
<evidence type="ECO:0000313" key="3">
    <source>
        <dbReference type="Proteomes" id="UP000287224"/>
    </source>
</evidence>
<proteinExistence type="predicted"/>
<name>A0A401ZT82_9CHLR</name>
<dbReference type="RefSeq" id="WP_126603106.1">
    <property type="nucleotide sequence ID" value="NZ_BIFQ01000002.1"/>
</dbReference>
<organism evidence="2 3">
    <name type="scientific">Dictyobacter aurantiacus</name>
    <dbReference type="NCBI Taxonomy" id="1936993"/>
    <lineage>
        <taxon>Bacteria</taxon>
        <taxon>Bacillati</taxon>
        <taxon>Chloroflexota</taxon>
        <taxon>Ktedonobacteria</taxon>
        <taxon>Ktedonobacterales</taxon>
        <taxon>Dictyobacteraceae</taxon>
        <taxon>Dictyobacter</taxon>
    </lineage>
</organism>
<dbReference type="OrthoDB" id="1096234at2"/>
<dbReference type="SUPFAM" id="SSF55729">
    <property type="entry name" value="Acyl-CoA N-acyltransferases (Nat)"/>
    <property type="match status" value="1"/>
</dbReference>
<dbReference type="PROSITE" id="PS51186">
    <property type="entry name" value="GNAT"/>
    <property type="match status" value="1"/>
</dbReference>
<dbReference type="AlphaFoldDB" id="A0A401ZT82"/>
<gene>
    <name evidence="2" type="ORF">KDAU_74280</name>
</gene>
<dbReference type="Proteomes" id="UP000287224">
    <property type="component" value="Unassembled WGS sequence"/>
</dbReference>